<dbReference type="AlphaFoldDB" id="A0A6V7QCV2"/>
<name>A0A6V7QCV2_ANACO</name>
<gene>
    <name evidence="2" type="ORF">CB5_LOCUS23897</name>
</gene>
<sequence>MLAALETCGLKKEFDPSNKPLLIGVALLAGIASNQELESRRLELLSSRFQPKRTLKKYLIKDVPVPEPPVVVPPPPVIIPPVVSGPSSSDSAATRPSTSDH</sequence>
<dbReference type="EMBL" id="LR862135">
    <property type="protein sequence ID" value="CAD1840686.1"/>
    <property type="molecule type" value="Genomic_DNA"/>
</dbReference>
<feature type="region of interest" description="Disordered" evidence="1">
    <location>
        <begin position="79"/>
        <end position="101"/>
    </location>
</feature>
<evidence type="ECO:0000313" key="2">
    <source>
        <dbReference type="EMBL" id="CAD1840686.1"/>
    </source>
</evidence>
<reference evidence="2" key="1">
    <citation type="submission" date="2020-07" db="EMBL/GenBank/DDBJ databases">
        <authorList>
            <person name="Lin J."/>
        </authorList>
    </citation>
    <scope>NUCLEOTIDE SEQUENCE</scope>
</reference>
<organism evidence="2">
    <name type="scientific">Ananas comosus var. bracteatus</name>
    <name type="common">red pineapple</name>
    <dbReference type="NCBI Taxonomy" id="296719"/>
    <lineage>
        <taxon>Eukaryota</taxon>
        <taxon>Viridiplantae</taxon>
        <taxon>Streptophyta</taxon>
        <taxon>Embryophyta</taxon>
        <taxon>Tracheophyta</taxon>
        <taxon>Spermatophyta</taxon>
        <taxon>Magnoliopsida</taxon>
        <taxon>Liliopsida</taxon>
        <taxon>Poales</taxon>
        <taxon>Bromeliaceae</taxon>
        <taxon>Bromelioideae</taxon>
        <taxon>Ananas</taxon>
    </lineage>
</organism>
<protein>
    <submittedName>
        <fullName evidence="2">Uncharacterized protein</fullName>
    </submittedName>
</protein>
<feature type="compositionally biased region" description="Polar residues" evidence="1">
    <location>
        <begin position="85"/>
        <end position="101"/>
    </location>
</feature>
<proteinExistence type="predicted"/>
<evidence type="ECO:0000256" key="1">
    <source>
        <dbReference type="SAM" id="MobiDB-lite"/>
    </source>
</evidence>
<accession>A0A6V7QCV2</accession>